<keyword evidence="1" id="KW-0472">Membrane</keyword>
<dbReference type="AlphaFoldDB" id="A0A9D1G2F5"/>
<feature type="transmembrane region" description="Helical" evidence="1">
    <location>
        <begin position="86"/>
        <end position="110"/>
    </location>
</feature>
<evidence type="ECO:0000313" key="2">
    <source>
        <dbReference type="EMBL" id="HIS93859.1"/>
    </source>
</evidence>
<feature type="transmembrane region" description="Helical" evidence="1">
    <location>
        <begin position="122"/>
        <end position="140"/>
    </location>
</feature>
<feature type="transmembrane region" description="Helical" evidence="1">
    <location>
        <begin position="152"/>
        <end position="180"/>
    </location>
</feature>
<keyword evidence="1" id="KW-0812">Transmembrane</keyword>
<sequence length="399" mass="43616">MKMLFKAFARALFGARYERLARVLLAEGIAFAALRSMDLRLPVSPRILCLSASLLSAACLWQGLSAHGGRAESLQNPFMLPFENRAFVFAYAAAMGAHTFFTKTAALLALLMAIGDWRPMEICAGVLCPLHTILWTAAAFARKEWRLPGACWAAAICLCGGTAWIFPGIAAGSVLALFLLRRADGYAFCPQQAAQARAIPAHSHCLWRYFLRYFRAHKNYGANTVLLWGVACALPALLRQMEPSFAVPFGFACLALNTPVGVLLSGDRALEQAIRFLPGQKRAFCLPYCLFIGACNTAANAFFLGSQWLQAGSLPPFTGMAAVFFALQSAIFSVLLEWRWPLRGWKVESDLWHHPRKYLVPALMLPLAALTGGMPALTPALLALLPLEGALLLLWRGRA</sequence>
<dbReference type="EMBL" id="DVJN01000239">
    <property type="protein sequence ID" value="HIS93859.1"/>
    <property type="molecule type" value="Genomic_DNA"/>
</dbReference>
<name>A0A9D1G2F5_9FIRM</name>
<dbReference type="Proteomes" id="UP000824140">
    <property type="component" value="Unassembled WGS sequence"/>
</dbReference>
<reference evidence="2" key="2">
    <citation type="journal article" date="2021" name="PeerJ">
        <title>Extensive microbial diversity within the chicken gut microbiome revealed by metagenomics and culture.</title>
        <authorList>
            <person name="Gilroy R."/>
            <person name="Ravi A."/>
            <person name="Getino M."/>
            <person name="Pursley I."/>
            <person name="Horton D.L."/>
            <person name="Alikhan N.F."/>
            <person name="Baker D."/>
            <person name="Gharbi K."/>
            <person name="Hall N."/>
            <person name="Watson M."/>
            <person name="Adriaenssens E.M."/>
            <person name="Foster-Nyarko E."/>
            <person name="Jarju S."/>
            <person name="Secka A."/>
            <person name="Antonio M."/>
            <person name="Oren A."/>
            <person name="Chaudhuri R.R."/>
            <person name="La Ragione R."/>
            <person name="Hildebrand F."/>
            <person name="Pallen M.J."/>
        </authorList>
    </citation>
    <scope>NUCLEOTIDE SEQUENCE</scope>
    <source>
        <strain evidence="2">13766</strain>
    </source>
</reference>
<feature type="transmembrane region" description="Helical" evidence="1">
    <location>
        <begin position="285"/>
        <end position="305"/>
    </location>
</feature>
<comment type="caution">
    <text evidence="2">The sequence shown here is derived from an EMBL/GenBank/DDBJ whole genome shotgun (WGS) entry which is preliminary data.</text>
</comment>
<feature type="transmembrane region" description="Helical" evidence="1">
    <location>
        <begin position="358"/>
        <end position="385"/>
    </location>
</feature>
<feature type="transmembrane region" description="Helical" evidence="1">
    <location>
        <begin position="317"/>
        <end position="338"/>
    </location>
</feature>
<organism evidence="2 3">
    <name type="scientific">Candidatus Alectryocaccomicrobium excrementavium</name>
    <dbReference type="NCBI Taxonomy" id="2840668"/>
    <lineage>
        <taxon>Bacteria</taxon>
        <taxon>Bacillati</taxon>
        <taxon>Bacillota</taxon>
        <taxon>Clostridia</taxon>
        <taxon>Candidatus Alectryocaccomicrobium</taxon>
    </lineage>
</organism>
<evidence type="ECO:0000256" key="1">
    <source>
        <dbReference type="SAM" id="Phobius"/>
    </source>
</evidence>
<proteinExistence type="predicted"/>
<protein>
    <submittedName>
        <fullName evidence="2">Uncharacterized protein</fullName>
    </submittedName>
</protein>
<keyword evidence="1" id="KW-1133">Transmembrane helix</keyword>
<accession>A0A9D1G2F5</accession>
<feature type="transmembrane region" description="Helical" evidence="1">
    <location>
        <begin position="244"/>
        <end position="264"/>
    </location>
</feature>
<gene>
    <name evidence="2" type="ORF">IAA84_12660</name>
</gene>
<feature type="transmembrane region" description="Helical" evidence="1">
    <location>
        <begin position="220"/>
        <end position="238"/>
    </location>
</feature>
<reference evidence="2" key="1">
    <citation type="submission" date="2020-10" db="EMBL/GenBank/DDBJ databases">
        <authorList>
            <person name="Gilroy R."/>
        </authorList>
    </citation>
    <scope>NUCLEOTIDE SEQUENCE</scope>
    <source>
        <strain evidence="2">13766</strain>
    </source>
</reference>
<evidence type="ECO:0000313" key="3">
    <source>
        <dbReference type="Proteomes" id="UP000824140"/>
    </source>
</evidence>